<dbReference type="PANTHER" id="PTHR45418:SF1">
    <property type="entry name" value="CANCER_TESTIS ANTIGEN 55"/>
    <property type="match status" value="1"/>
</dbReference>
<dbReference type="GO" id="GO:0003723">
    <property type="term" value="F:RNA binding"/>
    <property type="evidence" value="ECO:0007669"/>
    <property type="project" value="InterPro"/>
</dbReference>
<accession>A0AAV5GYB4</accession>
<evidence type="ECO:0000259" key="11">
    <source>
        <dbReference type="PROSITE" id="PS00028"/>
    </source>
</evidence>
<protein>
    <recommendedName>
        <fullName evidence="3">RNA helicase</fullName>
        <ecNumber evidence="3">3.6.4.13</ecNumber>
    </recommendedName>
</protein>
<dbReference type="EMBL" id="BQKY01000017">
    <property type="protein sequence ID" value="GJN94455.1"/>
    <property type="molecule type" value="Genomic_DNA"/>
</dbReference>
<dbReference type="GO" id="GO:0005694">
    <property type="term" value="C:chromosome"/>
    <property type="evidence" value="ECO:0007669"/>
    <property type="project" value="UniProtKB-ARBA"/>
</dbReference>
<dbReference type="InterPro" id="IPR013087">
    <property type="entry name" value="Znf_C2H2_type"/>
</dbReference>
<evidence type="ECO:0000256" key="9">
    <source>
        <dbReference type="ARBA" id="ARBA00023158"/>
    </source>
</evidence>
<evidence type="ECO:0000256" key="8">
    <source>
        <dbReference type="ARBA" id="ARBA00022840"/>
    </source>
</evidence>
<evidence type="ECO:0000256" key="1">
    <source>
        <dbReference type="ARBA" id="ARBA00004496"/>
    </source>
</evidence>
<dbReference type="GO" id="GO:0032574">
    <property type="term" value="F:5'-3' RNA helicase activity"/>
    <property type="evidence" value="ECO:0007669"/>
    <property type="project" value="InterPro"/>
</dbReference>
<evidence type="ECO:0000256" key="4">
    <source>
        <dbReference type="ARBA" id="ARBA00022490"/>
    </source>
</evidence>
<evidence type="ECO:0000256" key="6">
    <source>
        <dbReference type="ARBA" id="ARBA00022801"/>
    </source>
</evidence>
<keyword evidence="4" id="KW-0963">Cytoplasm</keyword>
<dbReference type="Gene3D" id="3.30.160.60">
    <property type="entry name" value="Classic Zinc Finger"/>
    <property type="match status" value="1"/>
</dbReference>
<dbReference type="PANTHER" id="PTHR45418">
    <property type="entry name" value="CANCER/TESTIS ANTIGEN 55"/>
    <property type="match status" value="1"/>
</dbReference>
<evidence type="ECO:0000313" key="12">
    <source>
        <dbReference type="EMBL" id="GJN94455.1"/>
    </source>
</evidence>
<comment type="caution">
    <text evidence="12">The sequence shown here is derived from an EMBL/GenBank/DDBJ whole genome shotgun (WGS) entry which is preliminary data.</text>
</comment>
<dbReference type="Gene3D" id="3.40.50.300">
    <property type="entry name" value="P-loop containing nucleotide triphosphate hydrolases"/>
    <property type="match status" value="2"/>
</dbReference>
<dbReference type="Pfam" id="PF13087">
    <property type="entry name" value="AAA_12"/>
    <property type="match status" value="1"/>
</dbReference>
<dbReference type="CDD" id="cd18038">
    <property type="entry name" value="DEXXQc_Helz-like"/>
    <property type="match status" value="1"/>
</dbReference>
<dbReference type="CDD" id="cd18808">
    <property type="entry name" value="SF1_C_Upf1"/>
    <property type="match status" value="1"/>
</dbReference>
<dbReference type="InterPro" id="IPR049080">
    <property type="entry name" value="MOV-10-like_beta-barrel"/>
</dbReference>
<dbReference type="AlphaFoldDB" id="A0AAV5GYB4"/>
<keyword evidence="7" id="KW-0347">Helicase</keyword>
<organism evidence="12 13">
    <name type="scientific">Rhodotorula paludigena</name>
    <dbReference type="NCBI Taxonomy" id="86838"/>
    <lineage>
        <taxon>Eukaryota</taxon>
        <taxon>Fungi</taxon>
        <taxon>Dikarya</taxon>
        <taxon>Basidiomycota</taxon>
        <taxon>Pucciniomycotina</taxon>
        <taxon>Microbotryomycetes</taxon>
        <taxon>Sporidiobolales</taxon>
        <taxon>Sporidiobolaceae</taxon>
        <taxon>Rhodotorula</taxon>
    </lineage>
</organism>
<proteinExistence type="inferred from homology"/>
<comment type="subcellular location">
    <subcellularLocation>
        <location evidence="1">Cytoplasm</location>
    </subcellularLocation>
</comment>
<dbReference type="FunFam" id="3.40.50.300:FF:000326">
    <property type="entry name" value="P-loop containing nucleoside triphosphate hydrolase"/>
    <property type="match status" value="1"/>
</dbReference>
<keyword evidence="5" id="KW-0547">Nucleotide-binding</keyword>
<feature type="domain" description="C2H2-type" evidence="11">
    <location>
        <begin position="8"/>
        <end position="30"/>
    </location>
</feature>
<dbReference type="PROSITE" id="PS00028">
    <property type="entry name" value="ZINC_FINGER_C2H2_1"/>
    <property type="match status" value="1"/>
</dbReference>
<dbReference type="InterPro" id="IPR027417">
    <property type="entry name" value="P-loop_NTPase"/>
</dbReference>
<dbReference type="Pfam" id="PF13086">
    <property type="entry name" value="AAA_11"/>
    <property type="match status" value="2"/>
</dbReference>
<evidence type="ECO:0000256" key="7">
    <source>
        <dbReference type="ARBA" id="ARBA00022806"/>
    </source>
</evidence>
<keyword evidence="6" id="KW-0378">Hydrolase</keyword>
<dbReference type="InterPro" id="IPR047187">
    <property type="entry name" value="SF1_C_Upf1"/>
</dbReference>
<dbReference type="InterPro" id="IPR026122">
    <property type="entry name" value="MOV-10/SDE3_DEXXQ/H-box"/>
</dbReference>
<evidence type="ECO:0000256" key="3">
    <source>
        <dbReference type="ARBA" id="ARBA00012552"/>
    </source>
</evidence>
<dbReference type="GO" id="GO:0005524">
    <property type="term" value="F:ATP binding"/>
    <property type="evidence" value="ECO:0007669"/>
    <property type="project" value="UniProtKB-KW"/>
</dbReference>
<dbReference type="SUPFAM" id="SSF57667">
    <property type="entry name" value="beta-beta-alpha zinc fingers"/>
    <property type="match status" value="1"/>
</dbReference>
<comment type="similarity">
    <text evidence="2">Belongs to the DNA2/NAM7 helicase family. SDE3 subfamily.</text>
</comment>
<dbReference type="Pfam" id="PF21634">
    <property type="entry name" value="MOV-10_beta-barrel"/>
    <property type="match status" value="1"/>
</dbReference>
<dbReference type="Proteomes" id="UP001342314">
    <property type="component" value="Unassembled WGS sequence"/>
</dbReference>
<evidence type="ECO:0000256" key="2">
    <source>
        <dbReference type="ARBA" id="ARBA00005601"/>
    </source>
</evidence>
<evidence type="ECO:0000256" key="10">
    <source>
        <dbReference type="ARBA" id="ARBA00047984"/>
    </source>
</evidence>
<gene>
    <name evidence="12" type="ORF">Rhopal_007535-T1</name>
</gene>
<dbReference type="SUPFAM" id="SSF52540">
    <property type="entry name" value="P-loop containing nucleoside triphosphate hydrolases"/>
    <property type="match status" value="1"/>
</dbReference>
<keyword evidence="9" id="KW-0943">RNA-mediated gene silencing</keyword>
<evidence type="ECO:0000313" key="13">
    <source>
        <dbReference type="Proteomes" id="UP001342314"/>
    </source>
</evidence>
<dbReference type="GO" id="GO:0031047">
    <property type="term" value="P:regulatory ncRNA-mediated gene silencing"/>
    <property type="evidence" value="ECO:0007669"/>
    <property type="project" value="UniProtKB-KW"/>
</dbReference>
<dbReference type="EC" id="3.6.4.13" evidence="3"/>
<comment type="catalytic activity">
    <reaction evidence="10">
        <text>ATP + H2O = ADP + phosphate + H(+)</text>
        <dbReference type="Rhea" id="RHEA:13065"/>
        <dbReference type="ChEBI" id="CHEBI:15377"/>
        <dbReference type="ChEBI" id="CHEBI:15378"/>
        <dbReference type="ChEBI" id="CHEBI:30616"/>
        <dbReference type="ChEBI" id="CHEBI:43474"/>
        <dbReference type="ChEBI" id="CHEBI:456216"/>
        <dbReference type="EC" id="3.6.4.13"/>
    </reaction>
</comment>
<dbReference type="InterPro" id="IPR041677">
    <property type="entry name" value="DNA2/NAM7_AAA_11"/>
</dbReference>
<dbReference type="InterPro" id="IPR041679">
    <property type="entry name" value="DNA2/NAM7-like_C"/>
</dbReference>
<dbReference type="GO" id="GO:0016787">
    <property type="term" value="F:hydrolase activity"/>
    <property type="evidence" value="ECO:0007669"/>
    <property type="project" value="UniProtKB-KW"/>
</dbReference>
<sequence length="913" mass="101779">MPRDQFICTPCNRTFPTQEALGGHYGTQGHKQRARAASATPASIPPGHAHCDVCGATMPVTHYQSHLNSPRHKKVVKYYQYERAQQEAQASKHGISLEPADALEFGVVEHDMHKPKAIDYSTSKQFVVKATEVECEIIEARFRKATGVKPRFTAQAYARNSLHLRVGDSRPLHVHFFPRNIFGAFHDTLIVKFRRLDTLEEFEIERDIRGEVGSSTDKAAFGPKEPFVPKAERRKTPRARSFVPGPKTKFAANIPWVGKLPLYPPPAWLRELLEESSVGKQIAVFRKNVPPLSYKTYAPYWEKLVWAEQVAQELQLREYDMHGAALGKVSGNTYILTVPGIVDKHPNVMRGDKIRVHASTDPENKWYEGTADDVRGIQVFLKFPTKFQPPPSARFEVQFTMTAIPTRRTIRALRQPLPRESLLFPPSTQQPNCVSRKTSMTHPRFFAPEIEDNPYQRDAVLGMYYSTSGSAPFILYGPPGTGKTTTLIEACCQLLEYKPNARLLLTAPSNAAADILCERLAARAPSLGPKKMLRLNAPSRFRSSVPTSVEPFTFVHAGTFACPQVDDLSKFRVIVSTCYSASILSGVGLEGGHFSHVFVDEAGQATEPEAMLPLALAGENASVVLAGDPQQLGPIINSPVGNAFSMNVSLLERLMQLPNYADRRDHPLRRTTYVKLLRNYRSHPAILRYPNAAFYGSELEACAAPAIANRLQGWDGWPHTGYPVLFHNVKGRDDREGTNVSYFNVNEITVVKAYVRGLLESRSRLRLEDKEIGIIAPYAAQVKKLRKAINRPEMTIGSVEQFQGSERSLIIISTVRSNEEHLANSKSFALGFLSNPKRLNVALTRAQAGLVVVGDADTLALDDKWRQFLLYVHDMGGWAGDEWDAEKYRDGAQDPEARAQSEMDDIISGLAAL</sequence>
<dbReference type="GO" id="GO:0005737">
    <property type="term" value="C:cytoplasm"/>
    <property type="evidence" value="ECO:0007669"/>
    <property type="project" value="UniProtKB-SubCell"/>
</dbReference>
<dbReference type="InterPro" id="IPR036236">
    <property type="entry name" value="Znf_C2H2_sf"/>
</dbReference>
<keyword evidence="8" id="KW-0067">ATP-binding</keyword>
<name>A0AAV5GYB4_9BASI</name>
<keyword evidence="13" id="KW-1185">Reference proteome</keyword>
<reference evidence="12 13" key="1">
    <citation type="submission" date="2021-12" db="EMBL/GenBank/DDBJ databases">
        <title>High titer production of polyol ester of fatty acids by Rhodotorula paludigena BS15 towards product separation-free biomass refinery.</title>
        <authorList>
            <person name="Mano J."/>
            <person name="Ono H."/>
            <person name="Tanaka T."/>
            <person name="Naito K."/>
            <person name="Sushida H."/>
            <person name="Ike M."/>
            <person name="Tokuyasu K."/>
            <person name="Kitaoka M."/>
        </authorList>
    </citation>
    <scope>NUCLEOTIDE SEQUENCE [LARGE SCALE GENOMIC DNA]</scope>
    <source>
        <strain evidence="12 13">BS15</strain>
    </source>
</reference>
<evidence type="ECO:0000256" key="5">
    <source>
        <dbReference type="ARBA" id="ARBA00022741"/>
    </source>
</evidence>